<dbReference type="AlphaFoldDB" id="A0ABD2Q6H9"/>
<gene>
    <name evidence="8" type="primary">LNX2</name>
    <name evidence="8" type="ORF">Ciccas_006188</name>
</gene>
<dbReference type="InterPro" id="IPR018957">
    <property type="entry name" value="Znf_C3HC4_RING-type"/>
</dbReference>
<dbReference type="EMBL" id="JBJKFK010000807">
    <property type="protein sequence ID" value="KAL3315182.1"/>
    <property type="molecule type" value="Genomic_DNA"/>
</dbReference>
<dbReference type="PROSITE" id="PS50089">
    <property type="entry name" value="ZF_RING_2"/>
    <property type="match status" value="1"/>
</dbReference>
<sequence length="299" mass="32995">MLSGESGSMVNGSEYQNGHLCFAPQNKLTSSSAFNAPPNSAFKPPQFVKSQDQGSTLPPPPPEPINAGINFDSFLCEICGQFHSNKENHRFHYAENVNLELYCPLCNNPLIDPLETKCGHTFCNICLKQHLATQALCPVDQKIINYLECQQTTSIVKKLLDKLQVSCPNKFKPAGCEVVVARTELEAHLKVCKFSIVSCPYAHSGCLLKIYKFQLPMHESECPYDPQNGISKAITGKFSPVEKVFRNQSVSVRSTPTASNLYSTRKIRPGEISQVVIDRSEQADLGISFVGGIDTPLVR</sequence>
<dbReference type="PROSITE" id="PS50145">
    <property type="entry name" value="ZF_TRAF"/>
    <property type="match status" value="1"/>
</dbReference>
<dbReference type="GO" id="GO:0008270">
    <property type="term" value="F:zinc ion binding"/>
    <property type="evidence" value="ECO:0007669"/>
    <property type="project" value="UniProtKB-KW"/>
</dbReference>
<keyword evidence="1 4" id="KW-0479">Metal-binding</keyword>
<dbReference type="InterPro" id="IPR001841">
    <property type="entry name" value="Znf_RING"/>
</dbReference>
<protein>
    <submittedName>
        <fullName evidence="8">Ligand of numb-protein X 2</fullName>
    </submittedName>
</protein>
<keyword evidence="3 4" id="KW-0862">Zinc</keyword>
<name>A0ABD2Q6H9_9PLAT</name>
<evidence type="ECO:0000256" key="5">
    <source>
        <dbReference type="SAM" id="MobiDB-lite"/>
    </source>
</evidence>
<dbReference type="Gene3D" id="3.30.40.10">
    <property type="entry name" value="Zinc/RING finger domain, C3HC4 (zinc finger)"/>
    <property type="match status" value="2"/>
</dbReference>
<dbReference type="SUPFAM" id="SSF49599">
    <property type="entry name" value="TRAF domain-like"/>
    <property type="match status" value="1"/>
</dbReference>
<dbReference type="SMART" id="SM00184">
    <property type="entry name" value="RING"/>
    <property type="match status" value="1"/>
</dbReference>
<accession>A0ABD2Q6H9</accession>
<dbReference type="PANTHER" id="PTHR10131:SF94">
    <property type="entry name" value="TNF RECEPTOR-ASSOCIATED FACTOR 4"/>
    <property type="match status" value="1"/>
</dbReference>
<reference evidence="8 9" key="1">
    <citation type="submission" date="2024-11" db="EMBL/GenBank/DDBJ databases">
        <title>Adaptive evolution of stress response genes in parasites aligns with host niche diversity.</title>
        <authorList>
            <person name="Hahn C."/>
            <person name="Resl P."/>
        </authorList>
    </citation>
    <scope>NUCLEOTIDE SEQUENCE [LARGE SCALE GENOMIC DNA]</scope>
    <source>
        <strain evidence="8">EGGRZ-B1_66</strain>
        <tissue evidence="8">Body</tissue>
    </source>
</reference>
<comment type="caution">
    <text evidence="8">The sequence shown here is derived from an EMBL/GenBank/DDBJ whole genome shotgun (WGS) entry which is preliminary data.</text>
</comment>
<evidence type="ECO:0000313" key="9">
    <source>
        <dbReference type="Proteomes" id="UP001626550"/>
    </source>
</evidence>
<dbReference type="InterPro" id="IPR017907">
    <property type="entry name" value="Znf_RING_CS"/>
</dbReference>
<dbReference type="PROSITE" id="PS00518">
    <property type="entry name" value="ZF_RING_1"/>
    <property type="match status" value="1"/>
</dbReference>
<evidence type="ECO:0000259" key="6">
    <source>
        <dbReference type="PROSITE" id="PS50089"/>
    </source>
</evidence>
<keyword evidence="9" id="KW-1185">Reference proteome</keyword>
<dbReference type="Pfam" id="PF02176">
    <property type="entry name" value="zf-TRAF"/>
    <property type="match status" value="1"/>
</dbReference>
<dbReference type="Pfam" id="PF00097">
    <property type="entry name" value="zf-C3HC4"/>
    <property type="match status" value="1"/>
</dbReference>
<dbReference type="PANTHER" id="PTHR10131">
    <property type="entry name" value="TNF RECEPTOR ASSOCIATED FACTOR"/>
    <property type="match status" value="1"/>
</dbReference>
<feature type="zinc finger region" description="TRAF-type" evidence="4">
    <location>
        <begin position="165"/>
        <end position="206"/>
    </location>
</feature>
<dbReference type="InterPro" id="IPR013083">
    <property type="entry name" value="Znf_RING/FYVE/PHD"/>
</dbReference>
<evidence type="ECO:0000256" key="4">
    <source>
        <dbReference type="PROSITE-ProRule" id="PRU00207"/>
    </source>
</evidence>
<evidence type="ECO:0000256" key="3">
    <source>
        <dbReference type="ARBA" id="ARBA00022833"/>
    </source>
</evidence>
<evidence type="ECO:0000256" key="1">
    <source>
        <dbReference type="ARBA" id="ARBA00022723"/>
    </source>
</evidence>
<dbReference type="Proteomes" id="UP001626550">
    <property type="component" value="Unassembled WGS sequence"/>
</dbReference>
<feature type="domain" description="RING-type" evidence="6">
    <location>
        <begin position="103"/>
        <end position="141"/>
    </location>
</feature>
<feature type="domain" description="TRAF-type" evidence="7">
    <location>
        <begin position="165"/>
        <end position="206"/>
    </location>
</feature>
<keyword evidence="2 4" id="KW-0863">Zinc-finger</keyword>
<dbReference type="SUPFAM" id="SSF57850">
    <property type="entry name" value="RING/U-box"/>
    <property type="match status" value="1"/>
</dbReference>
<organism evidence="8 9">
    <name type="scientific">Cichlidogyrus casuarinus</name>
    <dbReference type="NCBI Taxonomy" id="1844966"/>
    <lineage>
        <taxon>Eukaryota</taxon>
        <taxon>Metazoa</taxon>
        <taxon>Spiralia</taxon>
        <taxon>Lophotrochozoa</taxon>
        <taxon>Platyhelminthes</taxon>
        <taxon>Monogenea</taxon>
        <taxon>Monopisthocotylea</taxon>
        <taxon>Dactylogyridea</taxon>
        <taxon>Ancyrocephalidae</taxon>
        <taxon>Cichlidogyrus</taxon>
    </lineage>
</organism>
<proteinExistence type="predicted"/>
<evidence type="ECO:0000259" key="7">
    <source>
        <dbReference type="PROSITE" id="PS50145"/>
    </source>
</evidence>
<evidence type="ECO:0000256" key="2">
    <source>
        <dbReference type="ARBA" id="ARBA00022771"/>
    </source>
</evidence>
<dbReference type="InterPro" id="IPR001293">
    <property type="entry name" value="Znf_TRAF"/>
</dbReference>
<evidence type="ECO:0000313" key="8">
    <source>
        <dbReference type="EMBL" id="KAL3315182.1"/>
    </source>
</evidence>
<feature type="region of interest" description="Disordered" evidence="5">
    <location>
        <begin position="44"/>
        <end position="63"/>
    </location>
</feature>